<dbReference type="EMBL" id="JAHCVI010000001">
    <property type="protein sequence ID" value="KAG7293957.1"/>
    <property type="molecule type" value="Genomic_DNA"/>
</dbReference>
<dbReference type="Pfam" id="PF22974">
    <property type="entry name" value="DUF7029"/>
    <property type="match status" value="1"/>
</dbReference>
<dbReference type="InterPro" id="IPR055647">
    <property type="entry name" value="DUF7223"/>
</dbReference>
<feature type="domain" description="Apple" evidence="3">
    <location>
        <begin position="1018"/>
        <end position="1052"/>
    </location>
</feature>
<feature type="chain" id="PRO_5042123329" description="Apple domain-containing protein" evidence="2">
    <location>
        <begin position="22"/>
        <end position="1488"/>
    </location>
</feature>
<dbReference type="Proteomes" id="UP001197093">
    <property type="component" value="Unassembled WGS sequence"/>
</dbReference>
<comment type="caution">
    <text evidence="6">The sequence shown here is derived from an EMBL/GenBank/DDBJ whole genome shotgun (WGS) entry which is preliminary data.</text>
</comment>
<dbReference type="PANTHER" id="PTHR33946">
    <property type="match status" value="1"/>
</dbReference>
<dbReference type="PANTHER" id="PTHR33946:SF4">
    <property type="entry name" value="COAGULATION FACTOR XI"/>
    <property type="match status" value="1"/>
</dbReference>
<feature type="region of interest" description="Disordered" evidence="1">
    <location>
        <begin position="1272"/>
        <end position="1297"/>
    </location>
</feature>
<dbReference type="InterPro" id="IPR003609">
    <property type="entry name" value="Pan_app"/>
</dbReference>
<feature type="domain" description="DUF7029" evidence="4">
    <location>
        <begin position="415"/>
        <end position="511"/>
    </location>
</feature>
<feature type="signal peptide" evidence="2">
    <location>
        <begin position="1"/>
        <end position="21"/>
    </location>
</feature>
<dbReference type="Pfam" id="PF14295">
    <property type="entry name" value="PAN_4"/>
    <property type="match status" value="4"/>
</dbReference>
<proteinExistence type="predicted"/>
<evidence type="ECO:0000313" key="7">
    <source>
        <dbReference type="Proteomes" id="UP001197093"/>
    </source>
</evidence>
<accession>A0AAD4I387</accession>
<evidence type="ECO:0000256" key="1">
    <source>
        <dbReference type="SAM" id="MobiDB-lite"/>
    </source>
</evidence>
<name>A0AAD4I387_9PEZI</name>
<evidence type="ECO:0000256" key="2">
    <source>
        <dbReference type="SAM" id="SignalP"/>
    </source>
</evidence>
<feature type="domain" description="Apple" evidence="3">
    <location>
        <begin position="54"/>
        <end position="95"/>
    </location>
</feature>
<evidence type="ECO:0000259" key="4">
    <source>
        <dbReference type="Pfam" id="PF22974"/>
    </source>
</evidence>
<evidence type="ECO:0008006" key="8">
    <source>
        <dbReference type="Google" id="ProtNLM"/>
    </source>
</evidence>
<evidence type="ECO:0000313" key="6">
    <source>
        <dbReference type="EMBL" id="KAG7293957.1"/>
    </source>
</evidence>
<keyword evidence="2" id="KW-0732">Signal</keyword>
<dbReference type="Pfam" id="PF23865">
    <property type="entry name" value="DUF7223"/>
    <property type="match status" value="1"/>
</dbReference>
<dbReference type="Gene3D" id="3.50.4.10">
    <property type="entry name" value="Hepatocyte Growth Factor"/>
    <property type="match status" value="2"/>
</dbReference>
<evidence type="ECO:0000259" key="3">
    <source>
        <dbReference type="Pfam" id="PF14295"/>
    </source>
</evidence>
<evidence type="ECO:0000259" key="5">
    <source>
        <dbReference type="Pfam" id="PF23865"/>
    </source>
</evidence>
<feature type="domain" description="DUF7223" evidence="5">
    <location>
        <begin position="722"/>
        <end position="907"/>
    </location>
</feature>
<keyword evidence="7" id="KW-1185">Reference proteome</keyword>
<dbReference type="InterPro" id="IPR054293">
    <property type="entry name" value="DUF7029"/>
</dbReference>
<sequence>MVRGLSRIALLGLAGLPVALAGAGPADVTCVDKASDQVIYTGTSGATYQIMCGVDYAGSDLPATSATTFAGCIDACDSTVGCVDVSYVGESCYLKSQASTAVSRDWVWTAKQITPAPSTPGTAPHTTLSCENNASDGQTYQATGSKFTITCGKDYAGGDLLGLSAASFEDCIQACDSNAECVNVAYVYGACYLKKEQNPAVSNTAVWGAVRNVASTATTTTAALTSATKTAGSAASSTASSKPLSCENNASNYVKYTTAKNGLYQIMCGVDYGGGDLLGITTDTFEACIAACDDNTDCIDVSYVAPSCYLKKTIGELSQTGYVWTAKQLMAPGSVFAFPTVTPMDPGTGTEESFDGPFTLEPAPIATLGPVPPPGVNMAGTGVLTPDPVAELWYNGTQSDSDGSDLGAVTVRLNVTYNHPTIVLDHSVYITDVVCDAGSLHGRFNTSYPFYYAQDTWPANEEVILITSAATCGADTAQNAFFLAHSISFTESSFSFEALGQEAELKDIFADLTVDFGNITVSDPPAEADACGSPSADTLHGLPAVACGANFDQALDEKLGYYSSSGADVQAVLELAAPSKTLERRGWFKSLFKAVVKVVTVVAKVVVAVVAPVVKAVVNAVVAVAKVVVNVAVAVAKVTVALAVNTIKLVAFAVTGQYSNSLTLPVNIGPPSSVLTDSPWGDAFKMYTFKVGKEDEKFSASQTILDKIVGDLLGEPEPEPGVELYCVNCGVRGSVKATGTINATPLSGVKQASIGVSGNMYVGLYIGVNAFAKWEKEWEKEIFEKGLPGWSIPGIVTLGPKISLSAKAVIGVEAEGQLLTGASLTWPAFEATLDFAHPDRSSQSGWTPQLDHVFQTHGGVTATAALGLPVSLWFGIDILSGLFKEGVALVETPAITGEASFELNVGTDDTSVGSDECKGIAWDIKLTNEVTLEIDNGPTFHLHDWASPALAEGCIGYTPGSSSPTTSALPALPTLPPADDGTIKCPQYDNQEYTDDKGNHWMIRCHHDYMYYDTQQTWTGNMNDCMSWCAGQSNCAGVSWLDNIPAGQTNCWARSRAGTARDGQYHSMMLMSPFEITSVVYGVNDVTNYAIQNWQVGNRIEIDTNGIVNHAYAPAQDPLYGTPKSIFILYKYGAESRSWVGVEATGTFTIRPGPISSAPGSSMLLQNWPSPNGNNWITIVEVAYGKVQSRNRNVWNTLYTNAWNYGTTTMNNNLFGDSWYSITKSAVVWYRDTRNGPDGPLYVVTAKENTDIKLMRPNGSFNKRLELEAPPYTADNSTIGAAGNSTVPSNTTTSDADTQLGQGTATVRDSTGVLELLPANNGNLFVAPVGSTEQLDLLTNGTTLSAITMSTADDSDTPYTIAGDSADRLLHYFPDEVSNLGASRLRLATWDKLTVGSRLINLVPITSDTDASTSMLVAVDPEGEYLFPVMCAIENQNNKVFLVKDTSDASLKALEAEDLKFILTGGVASQCSPLALVATVTDVVVESS</sequence>
<gene>
    <name evidence="6" type="ORF">NEMBOFW57_004018</name>
</gene>
<feature type="domain" description="Apple" evidence="3">
    <location>
        <begin position="154"/>
        <end position="194"/>
    </location>
</feature>
<protein>
    <recommendedName>
        <fullName evidence="8">Apple domain-containing protein</fullName>
    </recommendedName>
</protein>
<reference evidence="6" key="1">
    <citation type="submission" date="2023-02" db="EMBL/GenBank/DDBJ databases">
        <authorList>
            <person name="Palmer J.M."/>
        </authorList>
    </citation>
    <scope>NUCLEOTIDE SEQUENCE</scope>
    <source>
        <strain evidence="6">FW57</strain>
    </source>
</reference>
<organism evidence="6 7">
    <name type="scientific">Staphylotrichum longicolle</name>
    <dbReference type="NCBI Taxonomy" id="669026"/>
    <lineage>
        <taxon>Eukaryota</taxon>
        <taxon>Fungi</taxon>
        <taxon>Dikarya</taxon>
        <taxon>Ascomycota</taxon>
        <taxon>Pezizomycotina</taxon>
        <taxon>Sordariomycetes</taxon>
        <taxon>Sordariomycetidae</taxon>
        <taxon>Sordariales</taxon>
        <taxon>Chaetomiaceae</taxon>
        <taxon>Staphylotrichum</taxon>
    </lineage>
</organism>
<feature type="compositionally biased region" description="Polar residues" evidence="1">
    <location>
        <begin position="1274"/>
        <end position="1297"/>
    </location>
</feature>
<feature type="domain" description="Apple" evidence="3">
    <location>
        <begin position="270"/>
        <end position="311"/>
    </location>
</feature>